<name>A0A5Q3RZS7_9NEIS</name>
<dbReference type="AlphaFoldDB" id="A0A5Q3RZS7"/>
<accession>A0A5Q3RZS7</accession>
<reference evidence="1" key="1">
    <citation type="journal article" name="Emerg. Infect. Dis.">
        <title>Two cases of a newly characterized neisseria species.</title>
        <authorList>
            <person name="Mustapha M."/>
            <person name="Lemos A.P.S."/>
            <person name="Harrison L.H."/>
            <person name="Vantyne D."/>
            <person name="Sacchi C.T."/>
        </authorList>
    </citation>
    <scope>NUCLEOTIDE SEQUENCE</scope>
    <source>
        <strain evidence="1">N.95.16</strain>
    </source>
</reference>
<evidence type="ECO:0000313" key="2">
    <source>
        <dbReference type="Proteomes" id="UP000486297"/>
    </source>
</evidence>
<protein>
    <submittedName>
        <fullName evidence="1">Uncharacterized protein</fullName>
    </submittedName>
</protein>
<dbReference type="Proteomes" id="UP000486297">
    <property type="component" value="Unassembled WGS sequence"/>
</dbReference>
<proteinExistence type="predicted"/>
<sequence length="268" mass="30292">MNKITWAALALTLSAPAWAQTPVEIVHRFYPKVYRAQSCFVAQKDDAFYCMKQVKTEVRDTASGRLMYLLFAGDRFNFATGKPDGSHVELGLAGMFVLKFLSGNDWELVAAKPKASVGSFGNAPSADLWTFHEFGPGRWGFLTEHSDMHQGHAGSAYVVYAHNGKRISESWLTASYNNLGAYGDNCEMYREEGAKAMRECRAKLSDLESKIKIRRDLPATNGFYPLQLTLSGYEGRKTYRNQAYVLPFNAKKNQYLQPKNYSLRDKEY</sequence>
<evidence type="ECO:0000313" key="1">
    <source>
        <dbReference type="EMBL" id="MRN38279.1"/>
    </source>
</evidence>
<gene>
    <name evidence="1" type="ORF">GJU80_07240</name>
</gene>
<keyword evidence="2" id="KW-1185">Reference proteome</keyword>
<comment type="caution">
    <text evidence="1">The sequence shown here is derived from an EMBL/GenBank/DDBJ whole genome shotgun (WGS) entry which is preliminary data.</text>
</comment>
<dbReference type="RefSeq" id="WP_095502512.1">
    <property type="nucleotide sequence ID" value="NZ_CP046027.1"/>
</dbReference>
<dbReference type="EMBL" id="WJXO01000001">
    <property type="protein sequence ID" value="MRN38279.1"/>
    <property type="molecule type" value="Genomic_DNA"/>
</dbReference>
<organism evidence="1 2">
    <name type="scientific">Neisseria brasiliensis</name>
    <dbReference type="NCBI Taxonomy" id="2666100"/>
    <lineage>
        <taxon>Bacteria</taxon>
        <taxon>Pseudomonadati</taxon>
        <taxon>Pseudomonadota</taxon>
        <taxon>Betaproteobacteria</taxon>
        <taxon>Neisseriales</taxon>
        <taxon>Neisseriaceae</taxon>
        <taxon>Neisseria</taxon>
    </lineage>
</organism>